<feature type="compositionally biased region" description="Basic and acidic residues" evidence="1">
    <location>
        <begin position="139"/>
        <end position="156"/>
    </location>
</feature>
<gene>
    <name evidence="2" type="ORF">VTK73DRAFT_1846</name>
</gene>
<dbReference type="Proteomes" id="UP001586593">
    <property type="component" value="Unassembled WGS sequence"/>
</dbReference>
<evidence type="ECO:0000313" key="2">
    <source>
        <dbReference type="EMBL" id="KAL1844758.1"/>
    </source>
</evidence>
<evidence type="ECO:0000256" key="1">
    <source>
        <dbReference type="SAM" id="MobiDB-lite"/>
    </source>
</evidence>
<dbReference type="EMBL" id="JAZHXJ010001480">
    <property type="protein sequence ID" value="KAL1844758.1"/>
    <property type="molecule type" value="Genomic_DNA"/>
</dbReference>
<reference evidence="2 3" key="1">
    <citation type="journal article" date="2024" name="Commun. Biol.">
        <title>Comparative genomic analysis of thermophilic fungi reveals convergent evolutionary adaptations and gene losses.</title>
        <authorList>
            <person name="Steindorff A.S."/>
            <person name="Aguilar-Pontes M.V."/>
            <person name="Robinson A.J."/>
            <person name="Andreopoulos B."/>
            <person name="LaButti K."/>
            <person name="Kuo A."/>
            <person name="Mondo S."/>
            <person name="Riley R."/>
            <person name="Otillar R."/>
            <person name="Haridas S."/>
            <person name="Lipzen A."/>
            <person name="Grimwood J."/>
            <person name="Schmutz J."/>
            <person name="Clum A."/>
            <person name="Reid I.D."/>
            <person name="Moisan M.C."/>
            <person name="Butler G."/>
            <person name="Nguyen T.T.M."/>
            <person name="Dewar K."/>
            <person name="Conant G."/>
            <person name="Drula E."/>
            <person name="Henrissat B."/>
            <person name="Hansel C."/>
            <person name="Singer S."/>
            <person name="Hutchinson M.I."/>
            <person name="de Vries R.P."/>
            <person name="Natvig D.O."/>
            <person name="Powell A.J."/>
            <person name="Tsang A."/>
            <person name="Grigoriev I.V."/>
        </authorList>
    </citation>
    <scope>NUCLEOTIDE SEQUENCE [LARGE SCALE GENOMIC DNA]</scope>
    <source>
        <strain evidence="2 3">ATCC 24622</strain>
    </source>
</reference>
<feature type="compositionally biased region" description="Gly residues" evidence="1">
    <location>
        <begin position="129"/>
        <end position="138"/>
    </location>
</feature>
<proteinExistence type="predicted"/>
<protein>
    <submittedName>
        <fullName evidence="2">Uncharacterized protein</fullName>
    </submittedName>
</protein>
<keyword evidence="3" id="KW-1185">Reference proteome</keyword>
<feature type="compositionally biased region" description="Acidic residues" evidence="1">
    <location>
        <begin position="109"/>
        <end position="121"/>
    </location>
</feature>
<feature type="region of interest" description="Disordered" evidence="1">
    <location>
        <begin position="87"/>
        <end position="158"/>
    </location>
</feature>
<feature type="compositionally biased region" description="Basic and acidic residues" evidence="1">
    <location>
        <begin position="87"/>
        <end position="97"/>
    </location>
</feature>
<sequence>MSATRPSSSERVRSHRALASATMLSLVPVNSGGGWGGFWYLAMVRASPGTEGKMVEYDSSGGGGGGSDEGSTQRALRLLLQRRRPGLEVAKEGREAGTEAVGGGQGDGQEVEEEDGEEEHEEGLPWADGGAGRGGGQSERGHRERIDGIGAEDKSGLHVRQTARLAWQSEMACKATPKRTAYSASGWGLQWGVDAAPADAG</sequence>
<evidence type="ECO:0000313" key="3">
    <source>
        <dbReference type="Proteomes" id="UP001586593"/>
    </source>
</evidence>
<name>A0ABR3VSV9_9PEZI</name>
<accession>A0ABR3VSV9</accession>
<comment type="caution">
    <text evidence="2">The sequence shown here is derived from an EMBL/GenBank/DDBJ whole genome shotgun (WGS) entry which is preliminary data.</text>
</comment>
<organism evidence="2 3">
    <name type="scientific">Phialemonium thermophilum</name>
    <dbReference type="NCBI Taxonomy" id="223376"/>
    <lineage>
        <taxon>Eukaryota</taxon>
        <taxon>Fungi</taxon>
        <taxon>Dikarya</taxon>
        <taxon>Ascomycota</taxon>
        <taxon>Pezizomycotina</taxon>
        <taxon>Sordariomycetes</taxon>
        <taxon>Sordariomycetidae</taxon>
        <taxon>Cephalothecales</taxon>
        <taxon>Cephalothecaceae</taxon>
        <taxon>Phialemonium</taxon>
    </lineage>
</organism>
<feature type="region of interest" description="Disordered" evidence="1">
    <location>
        <begin position="55"/>
        <end position="74"/>
    </location>
</feature>